<dbReference type="RefSeq" id="WP_354660242.1">
    <property type="nucleotide sequence ID" value="NZ_JBEXAC010000001.1"/>
</dbReference>
<dbReference type="PANTHER" id="PTHR34220">
    <property type="entry name" value="SENSOR HISTIDINE KINASE YPDA"/>
    <property type="match status" value="1"/>
</dbReference>
<dbReference type="Pfam" id="PF06580">
    <property type="entry name" value="His_kinase"/>
    <property type="match status" value="1"/>
</dbReference>
<dbReference type="InterPro" id="IPR036890">
    <property type="entry name" value="HATPase_C_sf"/>
</dbReference>
<dbReference type="SUPFAM" id="SSF55874">
    <property type="entry name" value="ATPase domain of HSP90 chaperone/DNA topoisomerase II/histidine kinase"/>
    <property type="match status" value="1"/>
</dbReference>
<proteinExistence type="predicted"/>
<dbReference type="Gene3D" id="3.30.565.10">
    <property type="entry name" value="Histidine kinase-like ATPase, C-terminal domain"/>
    <property type="match status" value="1"/>
</dbReference>
<organism evidence="3 4">
    <name type="scientific">Chitinophaga defluvii</name>
    <dbReference type="NCBI Taxonomy" id="3163343"/>
    <lineage>
        <taxon>Bacteria</taxon>
        <taxon>Pseudomonadati</taxon>
        <taxon>Bacteroidota</taxon>
        <taxon>Chitinophagia</taxon>
        <taxon>Chitinophagales</taxon>
        <taxon>Chitinophagaceae</taxon>
        <taxon>Chitinophaga</taxon>
    </lineage>
</organism>
<feature type="domain" description="Signal transduction histidine kinase internal region" evidence="2">
    <location>
        <begin position="85"/>
        <end position="162"/>
    </location>
</feature>
<dbReference type="InterPro" id="IPR010559">
    <property type="entry name" value="Sig_transdc_His_kin_internal"/>
</dbReference>
<protein>
    <submittedName>
        <fullName evidence="3">Histidine kinase</fullName>
    </submittedName>
</protein>
<keyword evidence="4" id="KW-1185">Reference proteome</keyword>
<feature type="transmembrane region" description="Helical" evidence="1">
    <location>
        <begin position="43"/>
        <end position="66"/>
    </location>
</feature>
<evidence type="ECO:0000256" key="1">
    <source>
        <dbReference type="SAM" id="Phobius"/>
    </source>
</evidence>
<dbReference type="Proteomes" id="UP001549749">
    <property type="component" value="Unassembled WGS sequence"/>
</dbReference>
<evidence type="ECO:0000259" key="2">
    <source>
        <dbReference type="Pfam" id="PF06580"/>
    </source>
</evidence>
<dbReference type="GO" id="GO:0016301">
    <property type="term" value="F:kinase activity"/>
    <property type="evidence" value="ECO:0007669"/>
    <property type="project" value="UniProtKB-KW"/>
</dbReference>
<keyword evidence="3" id="KW-0418">Kinase</keyword>
<dbReference type="InterPro" id="IPR050640">
    <property type="entry name" value="Bact_2-comp_sensor_kinase"/>
</dbReference>
<accession>A0ABV2T3I2</accession>
<keyword evidence="1" id="KW-0812">Transmembrane</keyword>
<dbReference type="PANTHER" id="PTHR34220:SF7">
    <property type="entry name" value="SENSOR HISTIDINE KINASE YPDA"/>
    <property type="match status" value="1"/>
</dbReference>
<keyword evidence="1" id="KW-0472">Membrane</keyword>
<evidence type="ECO:0000313" key="3">
    <source>
        <dbReference type="EMBL" id="MET6997607.1"/>
    </source>
</evidence>
<reference evidence="3 4" key="1">
    <citation type="submission" date="2024-06" db="EMBL/GenBank/DDBJ databases">
        <title>Chitinophaga defluvii sp. nov., isolated from municipal sewage.</title>
        <authorList>
            <person name="Zhang L."/>
        </authorList>
    </citation>
    <scope>NUCLEOTIDE SEQUENCE [LARGE SCALE GENOMIC DNA]</scope>
    <source>
        <strain evidence="3 4">H8</strain>
    </source>
</reference>
<evidence type="ECO:0000313" key="4">
    <source>
        <dbReference type="Proteomes" id="UP001549749"/>
    </source>
</evidence>
<name>A0ABV2T3I2_9BACT</name>
<sequence length="271" mass="31361">MIHLIVSITLLVLLSVTIRYYLEEVLFVRFLGFPPSPNLNPYFFVYDNFYFSFPGIFIGMIAYLVAKAFDVEQKNKQLRDHLQQAELNFLKSQLNPHFLYNTLNYMYAIALPISDKLSLAILKLSNTMRYTLTQNKKSLMPLSEEIQFIEDYIKLHAIQFEPAFYHHFSIEGNTDQIVFPPLVLVPFIENAIKHGITNVASTPIEIRLVASSQQLIFEVSNYINQQLKDEVSGIGLANVQRRLEILYPDKHTLLINNDSPLFKIKLTINLQ</sequence>
<comment type="caution">
    <text evidence="3">The sequence shown here is derived from an EMBL/GenBank/DDBJ whole genome shotgun (WGS) entry which is preliminary data.</text>
</comment>
<keyword evidence="3" id="KW-0808">Transferase</keyword>
<dbReference type="EMBL" id="JBEXAC010000001">
    <property type="protein sequence ID" value="MET6997607.1"/>
    <property type="molecule type" value="Genomic_DNA"/>
</dbReference>
<gene>
    <name evidence="3" type="ORF">ABR189_09520</name>
</gene>
<keyword evidence="1" id="KW-1133">Transmembrane helix</keyword>